<dbReference type="PANTHER" id="PTHR42707:SF2">
    <property type="entry name" value="ACD11 DEHYDROGENASE"/>
    <property type="match status" value="1"/>
</dbReference>
<dbReference type="InterPro" id="IPR036250">
    <property type="entry name" value="AcylCo_DH-like_C"/>
</dbReference>
<reference evidence="9 10" key="1">
    <citation type="journal article" date="2016" name="Mol. Biol. Evol.">
        <title>Comparative Genomics of Early-Diverging Mushroom-Forming Fungi Provides Insights into the Origins of Lignocellulose Decay Capabilities.</title>
        <authorList>
            <person name="Nagy L.G."/>
            <person name="Riley R."/>
            <person name="Tritt A."/>
            <person name="Adam C."/>
            <person name="Daum C."/>
            <person name="Floudas D."/>
            <person name="Sun H."/>
            <person name="Yadav J.S."/>
            <person name="Pangilinan J."/>
            <person name="Larsson K.H."/>
            <person name="Matsuura K."/>
            <person name="Barry K."/>
            <person name="Labutti K."/>
            <person name="Kuo R."/>
            <person name="Ohm R.A."/>
            <person name="Bhattacharya S.S."/>
            <person name="Shirouzu T."/>
            <person name="Yoshinaga Y."/>
            <person name="Martin F.M."/>
            <person name="Grigoriev I.V."/>
            <person name="Hibbett D.S."/>
        </authorList>
    </citation>
    <scope>NUCLEOTIDE SEQUENCE [LARGE SCALE GENOMIC DNA]</scope>
    <source>
        <strain evidence="9 10">HHB10207 ss-3</strain>
    </source>
</reference>
<keyword evidence="4" id="KW-0560">Oxidoreductase</keyword>
<evidence type="ECO:0000259" key="7">
    <source>
        <dbReference type="Pfam" id="PF02770"/>
    </source>
</evidence>
<dbReference type="AlphaFoldDB" id="A0A166BQR5"/>
<dbReference type="SUPFAM" id="SSF56645">
    <property type="entry name" value="Acyl-CoA dehydrogenase NM domain-like"/>
    <property type="match status" value="1"/>
</dbReference>
<keyword evidence="10" id="KW-1185">Reference proteome</keyword>
<dbReference type="STRING" id="1314776.A0A166BQR5"/>
<dbReference type="Pfam" id="PF00441">
    <property type="entry name" value="Acyl-CoA_dh_1"/>
    <property type="match status" value="1"/>
</dbReference>
<evidence type="ECO:0000256" key="3">
    <source>
        <dbReference type="ARBA" id="ARBA00022827"/>
    </source>
</evidence>
<keyword evidence="3 4" id="KW-0274">FAD</keyword>
<dbReference type="PANTHER" id="PTHR42707">
    <property type="entry name" value="ACYL-COA DEHYDROGENASE"/>
    <property type="match status" value="1"/>
</dbReference>
<dbReference type="InterPro" id="IPR006091">
    <property type="entry name" value="Acyl-CoA_Oxase/DH_mid-dom"/>
</dbReference>
<evidence type="ECO:0000259" key="8">
    <source>
        <dbReference type="Pfam" id="PF18158"/>
    </source>
</evidence>
<dbReference type="SUPFAM" id="SSF47203">
    <property type="entry name" value="Acyl-CoA dehydrogenase C-terminal domain-like"/>
    <property type="match status" value="1"/>
</dbReference>
<dbReference type="GO" id="GO:0003995">
    <property type="term" value="F:acyl-CoA dehydrogenase activity"/>
    <property type="evidence" value="ECO:0007669"/>
    <property type="project" value="TreeGrafter"/>
</dbReference>
<evidence type="ECO:0000256" key="2">
    <source>
        <dbReference type="ARBA" id="ARBA00022630"/>
    </source>
</evidence>
<dbReference type="Pfam" id="PF18158">
    <property type="entry name" value="AidB_N"/>
    <property type="match status" value="1"/>
</dbReference>
<feature type="domain" description="Adaptive response protein AidB N-terminal" evidence="8">
    <location>
        <begin position="18"/>
        <end position="162"/>
    </location>
</feature>
<evidence type="ECO:0000256" key="4">
    <source>
        <dbReference type="RuleBase" id="RU362125"/>
    </source>
</evidence>
<feature type="region of interest" description="Disordered" evidence="5">
    <location>
        <begin position="175"/>
        <end position="194"/>
    </location>
</feature>
<dbReference type="Gene3D" id="6.10.250.600">
    <property type="match status" value="1"/>
</dbReference>
<organism evidence="9 10">
    <name type="scientific">Sistotremastrum suecicum HHB10207 ss-3</name>
    <dbReference type="NCBI Taxonomy" id="1314776"/>
    <lineage>
        <taxon>Eukaryota</taxon>
        <taxon>Fungi</taxon>
        <taxon>Dikarya</taxon>
        <taxon>Basidiomycota</taxon>
        <taxon>Agaricomycotina</taxon>
        <taxon>Agaricomycetes</taxon>
        <taxon>Sistotremastrales</taxon>
        <taxon>Sistotremastraceae</taxon>
        <taxon>Sistotremastrum</taxon>
    </lineage>
</organism>
<keyword evidence="2 4" id="KW-0285">Flavoprotein</keyword>
<dbReference type="InterPro" id="IPR052904">
    <property type="entry name" value="Acyl-CoA_dehydrogenase-like"/>
</dbReference>
<evidence type="ECO:0008006" key="11">
    <source>
        <dbReference type="Google" id="ProtNLM"/>
    </source>
</evidence>
<dbReference type="Gene3D" id="1.20.140.10">
    <property type="entry name" value="Butyryl-CoA Dehydrogenase, subunit A, domain 3"/>
    <property type="match status" value="1"/>
</dbReference>
<feature type="domain" description="Acyl-CoA oxidase/dehydrogenase middle" evidence="7">
    <location>
        <begin position="172"/>
        <end position="288"/>
    </location>
</feature>
<dbReference type="InterPro" id="IPR009100">
    <property type="entry name" value="AcylCoA_DH/oxidase_NM_dom_sf"/>
</dbReference>
<accession>A0A166BQR5</accession>
<comment type="similarity">
    <text evidence="1 4">Belongs to the acyl-CoA dehydrogenase family.</text>
</comment>
<dbReference type="InterPro" id="IPR041504">
    <property type="entry name" value="AidB_N"/>
</dbReference>
<dbReference type="InterPro" id="IPR009075">
    <property type="entry name" value="AcylCo_DH/oxidase_C"/>
</dbReference>
<dbReference type="Proteomes" id="UP000076798">
    <property type="component" value="Unassembled WGS sequence"/>
</dbReference>
<dbReference type="Gene3D" id="2.40.110.20">
    <property type="match status" value="1"/>
</dbReference>
<proteinExistence type="inferred from homology"/>
<evidence type="ECO:0000256" key="5">
    <source>
        <dbReference type="SAM" id="MobiDB-lite"/>
    </source>
</evidence>
<dbReference type="OrthoDB" id="10251155at2759"/>
<protein>
    <recommendedName>
        <fullName evidence="11">Acyl-CoA dehydrogenase NM domain-like protein</fullName>
    </recommendedName>
</protein>
<comment type="cofactor">
    <cofactor evidence="4">
        <name>FAD</name>
        <dbReference type="ChEBI" id="CHEBI:57692"/>
    </cofactor>
</comment>
<feature type="compositionally biased region" description="Polar residues" evidence="5">
    <location>
        <begin position="182"/>
        <end position="194"/>
    </location>
</feature>
<evidence type="ECO:0000313" key="9">
    <source>
        <dbReference type="EMBL" id="KZT36642.1"/>
    </source>
</evidence>
<name>A0A166BQR5_9AGAM</name>
<gene>
    <name evidence="9" type="ORF">SISSUDRAFT_1071468</name>
</gene>
<dbReference type="Pfam" id="PF02770">
    <property type="entry name" value="Acyl-CoA_dh_M"/>
    <property type="match status" value="1"/>
</dbReference>
<evidence type="ECO:0000313" key="10">
    <source>
        <dbReference type="Proteomes" id="UP000076798"/>
    </source>
</evidence>
<dbReference type="EMBL" id="KV428102">
    <property type="protein sequence ID" value="KZT36642.1"/>
    <property type="molecule type" value="Genomic_DNA"/>
</dbReference>
<sequence length="596" mass="65920">MRIEQGFHQTPFPLWHPYDTDLVLPQILKRILPADAFQDVSADLERFGRLVNGPIRELNELCSDPKITQYDNWGRRIDKLHTSEGWRELKKLAIKEGLVAIFYERKFGEYSRVWGFAKSFIFQGDSNVVMCPLSMTDGAARVIELLGTADMRARVFPRLTSRDPSQAYISGQWMTERPGGSDVSQTETTATEATHPSELRALGPVYNLDGFKWFSSATDADMAVALARTGDRSLGSRSLSLFLVPMRFPFAGVSLHPQLAHSNNGIEIHRLKNKLGTRLVPTAELSLNATTGFRIGDLNAGVKSITPVLNITRLHSAITSVGCLSRCLSIARAYASVRIVDHGKHLLRDVSVHTATLAKVSLLYRALAHLVFGVVHLLGRVETGVASPAEEARLRLLTAVAKGFAAHKACGGMEECMAALGGEGYMEENIISRLIRDCLVEKIWEGTINVLSLELIRGAHSNPLALKSLAEWSKAIIDSVPPQMERSLSEALSILRISVQYLLSALKPPVSQFVPRPALILFGHVFAALYLLEHSVWSSVNDESEKEIDMECFRRWVVEEGLVEATEEVKRIVGSPEDGGRRTDVDSDIVYGKAKL</sequence>
<evidence type="ECO:0000259" key="6">
    <source>
        <dbReference type="Pfam" id="PF00441"/>
    </source>
</evidence>
<evidence type="ECO:0000256" key="1">
    <source>
        <dbReference type="ARBA" id="ARBA00009347"/>
    </source>
</evidence>
<feature type="domain" description="Acyl-CoA dehydrogenase/oxidase C-terminal" evidence="6">
    <location>
        <begin position="299"/>
        <end position="454"/>
    </location>
</feature>